<name>A0AA41XIQ2_9MICO</name>
<evidence type="ECO:0000313" key="1">
    <source>
        <dbReference type="EMBL" id="MCS5727453.1"/>
    </source>
</evidence>
<accession>A0AA41XIQ2</accession>
<evidence type="ECO:0000313" key="2">
    <source>
        <dbReference type="Proteomes" id="UP001165587"/>
    </source>
</evidence>
<dbReference type="RefSeq" id="WP_259530445.1">
    <property type="nucleotide sequence ID" value="NZ_JANLCK010000011.1"/>
</dbReference>
<comment type="caution">
    <text evidence="1">The sequence shown here is derived from an EMBL/GenBank/DDBJ whole genome shotgun (WGS) entry which is preliminary data.</text>
</comment>
<organism evidence="1 2">
    <name type="scientific">Herbiconiux oxytropis</name>
    <dbReference type="NCBI Taxonomy" id="2970915"/>
    <lineage>
        <taxon>Bacteria</taxon>
        <taxon>Bacillati</taxon>
        <taxon>Actinomycetota</taxon>
        <taxon>Actinomycetes</taxon>
        <taxon>Micrococcales</taxon>
        <taxon>Microbacteriaceae</taxon>
        <taxon>Herbiconiux</taxon>
    </lineage>
</organism>
<dbReference type="EMBL" id="JANLCK010000011">
    <property type="protein sequence ID" value="MCS5727453.1"/>
    <property type="molecule type" value="Genomic_DNA"/>
</dbReference>
<sequence length="44" mass="4749">MGVLLCADDPHGRPLNREWLKQLSAAADRGDLRIIPEPEAAPVG</sequence>
<gene>
    <name evidence="1" type="ORF">N1028_16275</name>
</gene>
<reference evidence="1" key="1">
    <citation type="submission" date="2022-08" db="EMBL/GenBank/DDBJ databases">
        <authorList>
            <person name="Deng Y."/>
            <person name="Han X.-F."/>
            <person name="Zhang Y.-Q."/>
        </authorList>
    </citation>
    <scope>NUCLEOTIDE SEQUENCE</scope>
    <source>
        <strain evidence="1">CPCC 203407</strain>
    </source>
</reference>
<proteinExistence type="predicted"/>
<protein>
    <submittedName>
        <fullName evidence="1">Uncharacterized protein</fullName>
    </submittedName>
</protein>
<dbReference type="AlphaFoldDB" id="A0AA41XIQ2"/>
<keyword evidence="2" id="KW-1185">Reference proteome</keyword>
<dbReference type="Proteomes" id="UP001165587">
    <property type="component" value="Unassembled WGS sequence"/>
</dbReference>